<comment type="subcellular location">
    <subcellularLocation>
        <location evidence="1">Cytoplasm</location>
    </subcellularLocation>
</comment>
<dbReference type="PANTHER" id="PTHR11588">
    <property type="entry name" value="TUBULIN"/>
    <property type="match status" value="1"/>
</dbReference>
<evidence type="ECO:0000256" key="7">
    <source>
        <dbReference type="SAM" id="MobiDB-lite"/>
    </source>
</evidence>
<evidence type="ECO:0000313" key="8">
    <source>
        <dbReference type="EMBL" id="KAK2107643.1"/>
    </source>
</evidence>
<dbReference type="InterPro" id="IPR036525">
    <property type="entry name" value="Tubulin/FtsZ_GTPase_sf"/>
</dbReference>
<gene>
    <name evidence="8" type="ORF">P7K49_012808</name>
</gene>
<protein>
    <submittedName>
        <fullName evidence="8">Uncharacterized protein</fullName>
    </submittedName>
</protein>
<evidence type="ECO:0000256" key="3">
    <source>
        <dbReference type="ARBA" id="ARBA00022490"/>
    </source>
</evidence>
<dbReference type="Gene3D" id="3.40.50.1440">
    <property type="entry name" value="Tubulin/FtsZ, GTPase domain"/>
    <property type="match status" value="1"/>
</dbReference>
<keyword evidence="5" id="KW-0547">Nucleotide-binding</keyword>
<evidence type="ECO:0000256" key="1">
    <source>
        <dbReference type="ARBA" id="ARBA00004496"/>
    </source>
</evidence>
<dbReference type="Proteomes" id="UP001266305">
    <property type="component" value="Unassembled WGS sequence"/>
</dbReference>
<evidence type="ECO:0000313" key="9">
    <source>
        <dbReference type="Proteomes" id="UP001266305"/>
    </source>
</evidence>
<dbReference type="PRINTS" id="PR01161">
    <property type="entry name" value="TUBULIN"/>
</dbReference>
<name>A0ABQ9VE44_SAGOE</name>
<organism evidence="8 9">
    <name type="scientific">Saguinus oedipus</name>
    <name type="common">Cotton-top tamarin</name>
    <name type="synonym">Oedipomidas oedipus</name>
    <dbReference type="NCBI Taxonomy" id="9490"/>
    <lineage>
        <taxon>Eukaryota</taxon>
        <taxon>Metazoa</taxon>
        <taxon>Chordata</taxon>
        <taxon>Craniata</taxon>
        <taxon>Vertebrata</taxon>
        <taxon>Euteleostomi</taxon>
        <taxon>Mammalia</taxon>
        <taxon>Eutheria</taxon>
        <taxon>Euarchontoglires</taxon>
        <taxon>Primates</taxon>
        <taxon>Haplorrhini</taxon>
        <taxon>Platyrrhini</taxon>
        <taxon>Cebidae</taxon>
        <taxon>Callitrichinae</taxon>
        <taxon>Saguinus</taxon>
    </lineage>
</organism>
<keyword evidence="3" id="KW-0963">Cytoplasm</keyword>
<evidence type="ECO:0000256" key="5">
    <source>
        <dbReference type="ARBA" id="ARBA00022741"/>
    </source>
</evidence>
<comment type="caution">
    <text evidence="8">The sequence shown here is derived from an EMBL/GenBank/DDBJ whole genome shotgun (WGS) entry which is preliminary data.</text>
</comment>
<dbReference type="EMBL" id="JASSZA010000006">
    <property type="protein sequence ID" value="KAK2107643.1"/>
    <property type="molecule type" value="Genomic_DNA"/>
</dbReference>
<keyword evidence="4" id="KW-0493">Microtubule</keyword>
<evidence type="ECO:0000256" key="2">
    <source>
        <dbReference type="ARBA" id="ARBA00009636"/>
    </source>
</evidence>
<keyword evidence="6" id="KW-0342">GTP-binding</keyword>
<reference evidence="8 9" key="1">
    <citation type="submission" date="2023-05" db="EMBL/GenBank/DDBJ databases">
        <title>B98-5 Cell Line De Novo Hybrid Assembly: An Optical Mapping Approach.</title>
        <authorList>
            <person name="Kananen K."/>
            <person name="Auerbach J.A."/>
            <person name="Kautto E."/>
            <person name="Blachly J.S."/>
        </authorList>
    </citation>
    <scope>NUCLEOTIDE SEQUENCE [LARGE SCALE GENOMIC DNA]</scope>
    <source>
        <strain evidence="8">B95-8</strain>
        <tissue evidence="8">Cell line</tissue>
    </source>
</reference>
<proteinExistence type="inferred from homology"/>
<dbReference type="SUPFAM" id="SSF52490">
    <property type="entry name" value="Tubulin nucleotide-binding domain-like"/>
    <property type="match status" value="1"/>
</dbReference>
<accession>A0ABQ9VE44</accession>
<sequence>MPLFPKFDKCRATSSAHGSGLHLATTFSQIGLDGPHQYLPRDQDPYWTTSWCATGDKDVPPTVPAAACSRAELEEAESCDCLQGFQLTHSLREDTGSGISTLPNSKIRKEDPDCIVNTPSVKPSLKVSSAVAGPAVIPPHPSTGRQHR</sequence>
<feature type="region of interest" description="Disordered" evidence="7">
    <location>
        <begin position="126"/>
        <end position="148"/>
    </location>
</feature>
<evidence type="ECO:0000256" key="4">
    <source>
        <dbReference type="ARBA" id="ARBA00022701"/>
    </source>
</evidence>
<dbReference type="InterPro" id="IPR000217">
    <property type="entry name" value="Tubulin"/>
</dbReference>
<evidence type="ECO:0000256" key="6">
    <source>
        <dbReference type="ARBA" id="ARBA00023134"/>
    </source>
</evidence>
<keyword evidence="9" id="KW-1185">Reference proteome</keyword>
<comment type="similarity">
    <text evidence="2">Belongs to the tubulin family.</text>
</comment>